<feature type="region of interest" description="Disordered" evidence="2">
    <location>
        <begin position="58"/>
        <end position="108"/>
    </location>
</feature>
<dbReference type="STRING" id="48467.SAMN02745166_02004"/>
<reference evidence="4" key="1">
    <citation type="submission" date="2017-02" db="EMBL/GenBank/DDBJ databases">
        <authorList>
            <person name="Varghese N."/>
            <person name="Submissions S."/>
        </authorList>
    </citation>
    <scope>NUCLEOTIDE SEQUENCE [LARGE SCALE GENOMIC DNA]</scope>
    <source>
        <strain evidence="4">ATCC 700200</strain>
    </source>
</reference>
<evidence type="ECO:0000313" key="4">
    <source>
        <dbReference type="Proteomes" id="UP000190774"/>
    </source>
</evidence>
<accession>A0A1T4XTL7</accession>
<dbReference type="AlphaFoldDB" id="A0A1T4XTL7"/>
<evidence type="ECO:0000313" key="3">
    <source>
        <dbReference type="EMBL" id="SKA92909.1"/>
    </source>
</evidence>
<feature type="compositionally biased region" description="Acidic residues" evidence="2">
    <location>
        <begin position="181"/>
        <end position="204"/>
    </location>
</feature>
<sequence length="439" mass="46895">MFRSFFGSSSDKPGPPKNQIEVVCPACGAAQYEPRLVVSTFCKKCGVHLTIHRKKVTASTVTRSGMGMPDPWADSKPKPPADIPSSQQEEDTAPTGSTPEPSAQPAAADPLVAEMQLPVSEEEAAEGGFGVFLKQQATQGTGPSASEKAPIPETPQEDEKPVDLTKDDAPAEQAASFGEPEPQEEGTENEAQESTSEEDNENLSETEAPSTGDVKPKSFLASRRPQSNSPPPTPAPAPMSASTLQKMKSEGMYRNQYFKDAECFECGHKFKVSRSARSTTCPNCSATIPLDDVEVNMPTGESIRTRGDVLIRKRGQVSAERIECKDFRCQGILEANVTASGDAIFRATGTMIGEIHCRRFIIEKGSDVVFLNEIHAEEVEVQAKITGTLFSSGPLVIGINGSVNGDVTARSVSIEPGGELNGAMNIVRSKTLPPPISEV</sequence>
<dbReference type="PANTHER" id="PTHR35024">
    <property type="entry name" value="HYPOTHETICAL CYTOSOLIC PROTEIN"/>
    <property type="match status" value="1"/>
</dbReference>
<evidence type="ECO:0000256" key="2">
    <source>
        <dbReference type="SAM" id="MobiDB-lite"/>
    </source>
</evidence>
<feature type="region of interest" description="Disordered" evidence="2">
    <location>
        <begin position="138"/>
        <end position="243"/>
    </location>
</feature>
<evidence type="ECO:0000256" key="1">
    <source>
        <dbReference type="ARBA" id="ARBA00044755"/>
    </source>
</evidence>
<proteinExistence type="inferred from homology"/>
<feature type="compositionally biased region" description="Pro residues" evidence="2">
    <location>
        <begin position="228"/>
        <end position="237"/>
    </location>
</feature>
<dbReference type="PANTHER" id="PTHR35024:SF4">
    <property type="entry name" value="POLYMER-FORMING CYTOSKELETAL PROTEIN"/>
    <property type="match status" value="1"/>
</dbReference>
<dbReference type="Pfam" id="PF04519">
    <property type="entry name" value="Bactofilin"/>
    <property type="match status" value="2"/>
</dbReference>
<dbReference type="EMBL" id="FUYE01000005">
    <property type="protein sequence ID" value="SKA92909.1"/>
    <property type="molecule type" value="Genomic_DNA"/>
</dbReference>
<comment type="similarity">
    <text evidence="1">Belongs to the bactofilin family.</text>
</comment>
<gene>
    <name evidence="3" type="ORF">SAMN02745166_02004</name>
</gene>
<protein>
    <submittedName>
        <fullName evidence="3">Polymer-forming protein</fullName>
    </submittedName>
</protein>
<dbReference type="Proteomes" id="UP000190774">
    <property type="component" value="Unassembled WGS sequence"/>
</dbReference>
<organism evidence="3 4">
    <name type="scientific">Prosthecobacter debontii</name>
    <dbReference type="NCBI Taxonomy" id="48467"/>
    <lineage>
        <taxon>Bacteria</taxon>
        <taxon>Pseudomonadati</taxon>
        <taxon>Verrucomicrobiota</taxon>
        <taxon>Verrucomicrobiia</taxon>
        <taxon>Verrucomicrobiales</taxon>
        <taxon>Verrucomicrobiaceae</taxon>
        <taxon>Prosthecobacter</taxon>
    </lineage>
</organism>
<name>A0A1T4XTL7_9BACT</name>
<keyword evidence="4" id="KW-1185">Reference proteome</keyword>
<feature type="compositionally biased region" description="Basic and acidic residues" evidence="2">
    <location>
        <begin position="157"/>
        <end position="169"/>
    </location>
</feature>
<dbReference type="InterPro" id="IPR007607">
    <property type="entry name" value="BacA/B"/>
</dbReference>